<feature type="chain" id="PRO_5022904911" evidence="1">
    <location>
        <begin position="21"/>
        <end position="114"/>
    </location>
</feature>
<keyword evidence="3" id="KW-1185">Reference proteome</keyword>
<proteinExistence type="predicted"/>
<dbReference type="RefSeq" id="WP_149816356.1">
    <property type="nucleotide sequence ID" value="NZ_VUOA01000016.1"/>
</dbReference>
<dbReference type="Proteomes" id="UP000323142">
    <property type="component" value="Unassembled WGS sequence"/>
</dbReference>
<reference evidence="2 3" key="2">
    <citation type="submission" date="2019-09" db="EMBL/GenBank/DDBJ databases">
        <authorList>
            <person name="Jin C."/>
        </authorList>
    </citation>
    <scope>NUCLEOTIDE SEQUENCE [LARGE SCALE GENOMIC DNA]</scope>
    <source>
        <strain evidence="2 3">BN140002</strain>
    </source>
</reference>
<sequence>MRRPALALLLLLAGSGAAAAQGIPRWHSEPRPPNPSYDRPRFQTYYPLYSHAPRWNGQRWPAYRPGERGRYEASTVATYPLREAAPGNDCAIGAFEVLNARRGETRCAAVDHGW</sequence>
<gene>
    <name evidence="2" type="ORF">F0L46_07060</name>
</gene>
<dbReference type="EMBL" id="VUOA01000016">
    <property type="protein sequence ID" value="KAA2238024.1"/>
    <property type="molecule type" value="Genomic_DNA"/>
</dbReference>
<name>A0A5B2VGK7_9HYPH</name>
<organism evidence="2 3">
    <name type="scientific">Salinarimonas soli</name>
    <dbReference type="NCBI Taxonomy" id="1638099"/>
    <lineage>
        <taxon>Bacteria</taxon>
        <taxon>Pseudomonadati</taxon>
        <taxon>Pseudomonadota</taxon>
        <taxon>Alphaproteobacteria</taxon>
        <taxon>Hyphomicrobiales</taxon>
        <taxon>Salinarimonadaceae</taxon>
        <taxon>Salinarimonas</taxon>
    </lineage>
</organism>
<keyword evidence="1" id="KW-0732">Signal</keyword>
<accession>A0A5B2VGK7</accession>
<dbReference type="AlphaFoldDB" id="A0A5B2VGK7"/>
<comment type="caution">
    <text evidence="2">The sequence shown here is derived from an EMBL/GenBank/DDBJ whole genome shotgun (WGS) entry which is preliminary data.</text>
</comment>
<evidence type="ECO:0000313" key="2">
    <source>
        <dbReference type="EMBL" id="KAA2238024.1"/>
    </source>
</evidence>
<feature type="signal peptide" evidence="1">
    <location>
        <begin position="1"/>
        <end position="20"/>
    </location>
</feature>
<protein>
    <submittedName>
        <fullName evidence="2">Uncharacterized protein</fullName>
    </submittedName>
</protein>
<reference evidence="2 3" key="1">
    <citation type="submission" date="2019-09" db="EMBL/GenBank/DDBJ databases">
        <title>Salinarimonas rosea gen. nov., sp. nov., a new member of the a-2 subgroup of the Proteobacteria.</title>
        <authorList>
            <person name="Liu J."/>
        </authorList>
    </citation>
    <scope>NUCLEOTIDE SEQUENCE [LARGE SCALE GENOMIC DNA]</scope>
    <source>
        <strain evidence="2 3">BN140002</strain>
    </source>
</reference>
<evidence type="ECO:0000256" key="1">
    <source>
        <dbReference type="SAM" id="SignalP"/>
    </source>
</evidence>
<evidence type="ECO:0000313" key="3">
    <source>
        <dbReference type="Proteomes" id="UP000323142"/>
    </source>
</evidence>